<gene>
    <name evidence="1" type="ORF">FC39_GL000281</name>
</gene>
<reference evidence="1 2" key="1">
    <citation type="journal article" date="2015" name="Genome Announc.">
        <title>Expanding the biotechnology potential of lactobacilli through comparative genomics of 213 strains and associated genera.</title>
        <authorList>
            <person name="Sun Z."/>
            <person name="Harris H.M."/>
            <person name="McCann A."/>
            <person name="Guo C."/>
            <person name="Argimon S."/>
            <person name="Zhang W."/>
            <person name="Yang X."/>
            <person name="Jeffery I.B."/>
            <person name="Cooney J.C."/>
            <person name="Kagawa T.F."/>
            <person name="Liu W."/>
            <person name="Song Y."/>
            <person name="Salvetti E."/>
            <person name="Wrobel A."/>
            <person name="Rasinkangas P."/>
            <person name="Parkhill J."/>
            <person name="Rea M.C."/>
            <person name="O'Sullivan O."/>
            <person name="Ritari J."/>
            <person name="Douillard F.P."/>
            <person name="Paul Ross R."/>
            <person name="Yang R."/>
            <person name="Briner A.E."/>
            <person name="Felis G.E."/>
            <person name="de Vos W.M."/>
            <person name="Barrangou R."/>
            <person name="Klaenhammer T.R."/>
            <person name="Caufield P.W."/>
            <person name="Cui Y."/>
            <person name="Zhang H."/>
            <person name="O'Toole P.W."/>
        </authorList>
    </citation>
    <scope>NUCLEOTIDE SEQUENCE [LARGE SCALE GENOMIC DNA]</scope>
    <source>
        <strain evidence="1 2">DSM 5661</strain>
    </source>
</reference>
<dbReference type="AlphaFoldDB" id="A0A0R1YCL3"/>
<dbReference type="EMBL" id="AZGI01000090">
    <property type="protein sequence ID" value="KRM37174.1"/>
    <property type="molecule type" value="Genomic_DNA"/>
</dbReference>
<evidence type="ECO:0000313" key="2">
    <source>
        <dbReference type="Proteomes" id="UP000051223"/>
    </source>
</evidence>
<accession>A0A0R1YCL3</accession>
<comment type="caution">
    <text evidence="1">The sequence shown here is derived from an EMBL/GenBank/DDBJ whole genome shotgun (WGS) entry which is preliminary data.</text>
</comment>
<proteinExistence type="predicted"/>
<dbReference type="OrthoDB" id="9951817at2"/>
<keyword evidence="2" id="KW-1185">Reference proteome</keyword>
<organism evidence="1 2">
    <name type="scientific">Lactobacillus hamsteri DSM 5661 = JCM 6256</name>
    <dbReference type="NCBI Taxonomy" id="1423754"/>
    <lineage>
        <taxon>Bacteria</taxon>
        <taxon>Bacillati</taxon>
        <taxon>Bacillota</taxon>
        <taxon>Bacilli</taxon>
        <taxon>Lactobacillales</taxon>
        <taxon>Lactobacillaceae</taxon>
        <taxon>Lactobacillus</taxon>
    </lineage>
</organism>
<dbReference type="RefSeq" id="WP_025080001.1">
    <property type="nucleotide sequence ID" value="NZ_AZGI01000090.1"/>
</dbReference>
<sequence length="67" mass="8020">MNKLSISEEEQEFVKMYAQDSSPRMVAKKRVNKLRQLNFNNNEIFTNLKKDFNKHFTDPQIVMIVNE</sequence>
<evidence type="ECO:0000313" key="1">
    <source>
        <dbReference type="EMBL" id="KRM37174.1"/>
    </source>
</evidence>
<dbReference type="Proteomes" id="UP000051223">
    <property type="component" value="Unassembled WGS sequence"/>
</dbReference>
<name>A0A0R1YCL3_9LACO</name>
<dbReference type="eggNOG" id="ENOG5030BMS">
    <property type="taxonomic scope" value="Bacteria"/>
</dbReference>
<dbReference type="PATRIC" id="fig|1423754.3.peg.293"/>
<protein>
    <submittedName>
        <fullName evidence="1">Uncharacterized protein</fullName>
    </submittedName>
</protein>